<organism evidence="1 2">
    <name type="scientific">Bradyrhizobium agreste</name>
    <dbReference type="NCBI Taxonomy" id="2751811"/>
    <lineage>
        <taxon>Bacteria</taxon>
        <taxon>Pseudomonadati</taxon>
        <taxon>Pseudomonadota</taxon>
        <taxon>Alphaproteobacteria</taxon>
        <taxon>Hyphomicrobiales</taxon>
        <taxon>Nitrobacteraceae</taxon>
        <taxon>Bradyrhizobium</taxon>
    </lineage>
</organism>
<reference evidence="1 2" key="1">
    <citation type="submission" date="2020-07" db="EMBL/GenBank/DDBJ databases">
        <title>Bradyrhizobium diversity isolated from nodules of indigenous legumes of Western Australia.</title>
        <authorList>
            <person name="Klepa M.S."/>
        </authorList>
    </citation>
    <scope>NUCLEOTIDE SEQUENCE [LARGE SCALE GENOMIC DNA]</scope>
    <source>
        <strain evidence="1 2">CNPSo 4010</strain>
    </source>
</reference>
<proteinExistence type="predicted"/>
<sequence length="161" mass="17466">MTGFDGNLGAGDLAILVKVSRTIRRERRAAWEALTLRRTHRSLATDDLTARRRVTERLETGCEVKTVGGARPMCERCTNIGRSEAHDTISFGDHSCSFADIVDASSSRRARTHVAQLSRWVGTLAADRRMSAKLPPQDAAVASCLSCRGNGGVPTDLVQSL</sequence>
<accession>A0ABS0PU81</accession>
<dbReference type="EMBL" id="JACCHP010000016">
    <property type="protein sequence ID" value="MBH5400737.1"/>
    <property type="molecule type" value="Genomic_DNA"/>
</dbReference>
<name>A0ABS0PU81_9BRAD</name>
<gene>
    <name evidence="1" type="ORF">HZZ13_23560</name>
</gene>
<keyword evidence="2" id="KW-1185">Reference proteome</keyword>
<protein>
    <submittedName>
        <fullName evidence="1">Uncharacterized protein</fullName>
    </submittedName>
</protein>
<dbReference type="RefSeq" id="WP_197961899.1">
    <property type="nucleotide sequence ID" value="NZ_JACCHP010000016.1"/>
</dbReference>
<dbReference type="Proteomes" id="UP000807370">
    <property type="component" value="Unassembled WGS sequence"/>
</dbReference>
<evidence type="ECO:0000313" key="1">
    <source>
        <dbReference type="EMBL" id="MBH5400737.1"/>
    </source>
</evidence>
<comment type="caution">
    <text evidence="1">The sequence shown here is derived from an EMBL/GenBank/DDBJ whole genome shotgun (WGS) entry which is preliminary data.</text>
</comment>
<evidence type="ECO:0000313" key="2">
    <source>
        <dbReference type="Proteomes" id="UP000807370"/>
    </source>
</evidence>